<evidence type="ECO:0000256" key="10">
    <source>
        <dbReference type="ARBA" id="ARBA00022989"/>
    </source>
</evidence>
<dbReference type="InterPro" id="IPR039357">
    <property type="entry name" value="SRD5A/TECR"/>
</dbReference>
<dbReference type="RefSeq" id="XP_018067923.1">
    <property type="nucleotide sequence ID" value="XM_018220271.1"/>
</dbReference>
<dbReference type="GO" id="GO:0005789">
    <property type="term" value="C:endoplasmic reticulum membrane"/>
    <property type="evidence" value="ECO:0007669"/>
    <property type="project" value="UniProtKB-SubCell"/>
</dbReference>
<dbReference type="OrthoDB" id="540503at2759"/>
<dbReference type="FunFam" id="1.20.120.1630:FF:000010">
    <property type="entry name" value="Steroid alpha reductase family protein"/>
    <property type="match status" value="1"/>
</dbReference>
<evidence type="ECO:0000256" key="6">
    <source>
        <dbReference type="ARBA" id="ARBA00022692"/>
    </source>
</evidence>
<keyword evidence="6" id="KW-0812">Transmembrane</keyword>
<dbReference type="InterPro" id="IPR001104">
    <property type="entry name" value="3-oxo-5_a-steroid_4-DH_C"/>
</dbReference>
<dbReference type="PANTHER" id="PTHR10556:SF28">
    <property type="entry name" value="VERY-LONG-CHAIN ENOYL-COA REDUCTASE"/>
    <property type="match status" value="1"/>
</dbReference>
<evidence type="ECO:0000256" key="11">
    <source>
        <dbReference type="ARBA" id="ARBA00023002"/>
    </source>
</evidence>
<dbReference type="FunCoup" id="A0A194X045">
    <property type="interactions" value="441"/>
</dbReference>
<comment type="similarity">
    <text evidence="3">Belongs to the steroid 5-alpha reductase family.</text>
</comment>
<reference evidence="18 19" key="1">
    <citation type="submission" date="2015-10" db="EMBL/GenBank/DDBJ databases">
        <title>Full genome of DAOMC 229536 Phialocephala scopiformis, a fungal endophyte of spruce producing the potent anti-insectan compound rugulosin.</title>
        <authorList>
            <consortium name="DOE Joint Genome Institute"/>
            <person name="Walker A.K."/>
            <person name="Frasz S.L."/>
            <person name="Seifert K.A."/>
            <person name="Miller J.D."/>
            <person name="Mondo S.J."/>
            <person name="Labutti K."/>
            <person name="Lipzen A."/>
            <person name="Dockter R."/>
            <person name="Kennedy M."/>
            <person name="Grigoriev I.V."/>
            <person name="Spatafora J.W."/>
        </authorList>
    </citation>
    <scope>NUCLEOTIDE SEQUENCE [LARGE SCALE GENOMIC DNA]</scope>
    <source>
        <strain evidence="18 19">CBS 120377</strain>
    </source>
</reference>
<dbReference type="EC" id="1.3.1.93" evidence="4"/>
<evidence type="ECO:0000259" key="17">
    <source>
        <dbReference type="Pfam" id="PF02544"/>
    </source>
</evidence>
<keyword evidence="5" id="KW-0444">Lipid biosynthesis</keyword>
<evidence type="ECO:0000256" key="8">
    <source>
        <dbReference type="ARBA" id="ARBA00022832"/>
    </source>
</evidence>
<keyword evidence="14" id="KW-0275">Fatty acid biosynthesis</keyword>
<evidence type="ECO:0000313" key="18">
    <source>
        <dbReference type="EMBL" id="KUJ13568.1"/>
    </source>
</evidence>
<keyword evidence="12" id="KW-0443">Lipid metabolism</keyword>
<evidence type="ECO:0000313" key="19">
    <source>
        <dbReference type="Proteomes" id="UP000070700"/>
    </source>
</evidence>
<evidence type="ECO:0000256" key="12">
    <source>
        <dbReference type="ARBA" id="ARBA00023098"/>
    </source>
</evidence>
<keyword evidence="19" id="KW-1185">Reference proteome</keyword>
<dbReference type="EMBL" id="KQ947422">
    <property type="protein sequence ID" value="KUJ13568.1"/>
    <property type="molecule type" value="Genomic_DNA"/>
</dbReference>
<dbReference type="GeneID" id="28829997"/>
<evidence type="ECO:0000256" key="9">
    <source>
        <dbReference type="ARBA" id="ARBA00022857"/>
    </source>
</evidence>
<evidence type="ECO:0000256" key="7">
    <source>
        <dbReference type="ARBA" id="ARBA00022824"/>
    </source>
</evidence>
<dbReference type="GO" id="GO:0042761">
    <property type="term" value="P:very long-chain fatty acid biosynthetic process"/>
    <property type="evidence" value="ECO:0007669"/>
    <property type="project" value="TreeGrafter"/>
</dbReference>
<dbReference type="GO" id="GO:0102758">
    <property type="term" value="F:very-long-chain enoyl-CoA reductase activity"/>
    <property type="evidence" value="ECO:0007669"/>
    <property type="project" value="UniProtKB-EC"/>
</dbReference>
<dbReference type="PANTHER" id="PTHR10556">
    <property type="entry name" value="3-OXO-5-ALPHA-STEROID 4-DEHYDROGENASE"/>
    <property type="match status" value="1"/>
</dbReference>
<dbReference type="STRING" id="149040.A0A194X045"/>
<accession>A0A194X045</accession>
<keyword evidence="8" id="KW-0276">Fatty acid metabolism</keyword>
<proteinExistence type="inferred from homology"/>
<protein>
    <recommendedName>
        <fullName evidence="4">very-long-chain enoyl-CoA reductase</fullName>
        <ecNumber evidence="4">1.3.1.93</ecNumber>
    </recommendedName>
</protein>
<evidence type="ECO:0000256" key="14">
    <source>
        <dbReference type="ARBA" id="ARBA00023160"/>
    </source>
</evidence>
<keyword evidence="11" id="KW-0560">Oxidoreductase</keyword>
<evidence type="ECO:0000256" key="1">
    <source>
        <dbReference type="ARBA" id="ARBA00004477"/>
    </source>
</evidence>
<sequence length="318" mass="35752">MASPTSLKITNRSAKKPIKKLPTSIDVTDKTTVQDVKVLLAKQAGGMDPERLGLFDAEKKKLLKDRRAIVSQLQDVMAGKEILVKDLGPQITWTTVFIIEYLGPILIHLITPLLLRPYIYSSAPPLTTSQYLSMAMVILHFLKREYETLFVHRFSLATMPAFNIFKNSAHYWVLSGFNIAYWVYAPNSYTTLEGSIINYINAAGLVLFVFGELSNLHTHKTLSNLRSPGGTERGIPKGYGFGLVTCPNYLFELIAWAGITLVTKSASTALFDVVAWWQMNQWAIKKERALRTEFPDKYKKKKYVLLPSPGAVIKYITG</sequence>
<comment type="subcellular location">
    <subcellularLocation>
        <location evidence="1">Endoplasmic reticulum membrane</location>
        <topology evidence="1">Multi-pass membrane protein</topology>
    </subcellularLocation>
</comment>
<evidence type="ECO:0000256" key="2">
    <source>
        <dbReference type="ARBA" id="ARBA00005194"/>
    </source>
</evidence>
<keyword evidence="10" id="KW-1133">Transmembrane helix</keyword>
<dbReference type="Proteomes" id="UP000070700">
    <property type="component" value="Unassembled WGS sequence"/>
</dbReference>
<evidence type="ECO:0000256" key="16">
    <source>
        <dbReference type="ARBA" id="ARBA00058640"/>
    </source>
</evidence>
<evidence type="ECO:0000256" key="15">
    <source>
        <dbReference type="ARBA" id="ARBA00051495"/>
    </source>
</evidence>
<keyword evidence="13" id="KW-0472">Membrane</keyword>
<dbReference type="KEGG" id="psco:LY89DRAFT_737543"/>
<dbReference type="AlphaFoldDB" id="A0A194X045"/>
<comment type="catalytic activity">
    <reaction evidence="15">
        <text>a very-long-chain 2,3-saturated fatty acyl-CoA + NADP(+) = a very-long-chain (2E)-enoyl-CoA + NADPH + H(+)</text>
        <dbReference type="Rhea" id="RHEA:14473"/>
        <dbReference type="ChEBI" id="CHEBI:15378"/>
        <dbReference type="ChEBI" id="CHEBI:57783"/>
        <dbReference type="ChEBI" id="CHEBI:58349"/>
        <dbReference type="ChEBI" id="CHEBI:83724"/>
        <dbReference type="ChEBI" id="CHEBI:83728"/>
        <dbReference type="EC" id="1.3.1.93"/>
    </reaction>
</comment>
<dbReference type="PROSITE" id="PS50244">
    <property type="entry name" value="S5A_REDUCTASE"/>
    <property type="match status" value="1"/>
</dbReference>
<feature type="domain" description="3-oxo-5-alpha-steroid 4-dehydrogenase C-terminal" evidence="17">
    <location>
        <begin position="158"/>
        <end position="307"/>
    </location>
</feature>
<comment type="pathway">
    <text evidence="2">Lipid metabolism; fatty acid biosynthesis.</text>
</comment>
<gene>
    <name evidence="18" type="ORF">LY89DRAFT_737543</name>
</gene>
<evidence type="ECO:0000256" key="13">
    <source>
        <dbReference type="ARBA" id="ARBA00023136"/>
    </source>
</evidence>
<organism evidence="18 19">
    <name type="scientific">Mollisia scopiformis</name>
    <name type="common">Conifer needle endophyte fungus</name>
    <name type="synonym">Phialocephala scopiformis</name>
    <dbReference type="NCBI Taxonomy" id="149040"/>
    <lineage>
        <taxon>Eukaryota</taxon>
        <taxon>Fungi</taxon>
        <taxon>Dikarya</taxon>
        <taxon>Ascomycota</taxon>
        <taxon>Pezizomycotina</taxon>
        <taxon>Leotiomycetes</taxon>
        <taxon>Helotiales</taxon>
        <taxon>Mollisiaceae</taxon>
        <taxon>Mollisia</taxon>
    </lineage>
</organism>
<keyword evidence="9" id="KW-0521">NADP</keyword>
<dbReference type="InParanoid" id="A0A194X045"/>
<evidence type="ECO:0000256" key="4">
    <source>
        <dbReference type="ARBA" id="ARBA00012530"/>
    </source>
</evidence>
<dbReference type="Gene3D" id="1.20.120.1630">
    <property type="match status" value="1"/>
</dbReference>
<name>A0A194X045_MOLSC</name>
<comment type="function">
    <text evidence="16">Catalyzes the last of the four reactions of the long-chain fatty acids elongation cycle. This endoplasmic reticulum-bound enzymatic process, allows the addition of 2 carbons to the chain of long- and very long-chain fatty acids/VLCFAs per cycle. This enzyme reduces the trans-2,3-enoyl-CoA fatty acid intermediate to an acyl-CoA that can be further elongated by entering a new cycle of elongation. Thereby, it participates in the production of VLCFAs of different chain lengths that are involved in multiple biological processes as precursors of membrane lipids and lipid mediators.</text>
</comment>
<evidence type="ECO:0000256" key="3">
    <source>
        <dbReference type="ARBA" id="ARBA00007742"/>
    </source>
</evidence>
<keyword evidence="7" id="KW-0256">Endoplasmic reticulum</keyword>
<evidence type="ECO:0000256" key="5">
    <source>
        <dbReference type="ARBA" id="ARBA00022516"/>
    </source>
</evidence>
<dbReference type="Pfam" id="PF02544">
    <property type="entry name" value="Steroid_dh"/>
    <property type="match status" value="1"/>
</dbReference>